<dbReference type="SMART" id="SM00091">
    <property type="entry name" value="PAS"/>
    <property type="match status" value="1"/>
</dbReference>
<keyword evidence="9" id="KW-1185">Reference proteome</keyword>
<dbReference type="PANTHER" id="PTHR42878:SF15">
    <property type="entry name" value="BACTERIOPHYTOCHROME"/>
    <property type="match status" value="1"/>
</dbReference>
<gene>
    <name evidence="8" type="ORF">SAMN00790413_03364</name>
</gene>
<dbReference type="Gene3D" id="3.30.565.10">
    <property type="entry name" value="Histidine kinase-like ATPase, C-terminal domain"/>
    <property type="match status" value="1"/>
</dbReference>
<evidence type="ECO:0000259" key="6">
    <source>
        <dbReference type="PROSITE" id="PS50109"/>
    </source>
</evidence>
<dbReference type="RefSeq" id="WP_084047314.1">
    <property type="nucleotide sequence ID" value="NZ_FWWU01000008.1"/>
</dbReference>
<dbReference type="GO" id="GO:0004673">
    <property type="term" value="F:protein histidine kinase activity"/>
    <property type="evidence" value="ECO:0007669"/>
    <property type="project" value="UniProtKB-EC"/>
</dbReference>
<keyword evidence="4" id="KW-0418">Kinase</keyword>
<evidence type="ECO:0000256" key="4">
    <source>
        <dbReference type="ARBA" id="ARBA00022777"/>
    </source>
</evidence>
<dbReference type="CDD" id="cd00130">
    <property type="entry name" value="PAS"/>
    <property type="match status" value="1"/>
</dbReference>
<sequence>MSLRDNVSTTNTASQQDVTASLQERILILEGQLRASENLRVEAQDLFQHAPNVAFILTAEGCILDSNLQACTLLGSSQENLMGRRLSGFLSPTAQTALVRLLKQVFNSSTYQTGELQFLGAEGQVLDVAVEIVPCKGERAIPSCHLTLTNITPFKEAHRTLLDSTASLDRQAQEHAIQLRVMNEEFNEVFTATSRELQDHLARVHNVLGRHRNELMEGQLCPHLDAAKQVLFKSGEVLSSVGQYVQARQLRMRLRSVDLNRVLGEVHKDLQSQLRDRDVHFTSMTLPVVQGDSQALQMILREYLSNALKFTRNREQVRVRIRVEETETAHLIGVEDNGVGFNMRSKDKAFELFGRLHPGETYEGTGLGLAVVKRLCERFGGRAWGEGRVGQGATFWFACPKEPRLLA</sequence>
<dbReference type="STRING" id="695939.SAMN00790413_03364"/>
<evidence type="ECO:0000256" key="2">
    <source>
        <dbReference type="ARBA" id="ARBA00012438"/>
    </source>
</evidence>
<dbReference type="InterPro" id="IPR000014">
    <property type="entry name" value="PAS"/>
</dbReference>
<dbReference type="InterPro" id="IPR004358">
    <property type="entry name" value="Sig_transdc_His_kin-like_C"/>
</dbReference>
<dbReference type="NCBIfam" id="TIGR00229">
    <property type="entry name" value="sensory_box"/>
    <property type="match status" value="1"/>
</dbReference>
<keyword evidence="3" id="KW-0808">Transferase</keyword>
<dbReference type="InterPro" id="IPR013767">
    <property type="entry name" value="PAS_fold"/>
</dbReference>
<dbReference type="GO" id="GO:0007234">
    <property type="term" value="P:osmosensory signaling via phosphorelay pathway"/>
    <property type="evidence" value="ECO:0007669"/>
    <property type="project" value="TreeGrafter"/>
</dbReference>
<dbReference type="Pfam" id="PF02518">
    <property type="entry name" value="HATPase_c"/>
    <property type="match status" value="1"/>
</dbReference>
<dbReference type="EC" id="2.7.13.3" evidence="2"/>
<comment type="catalytic activity">
    <reaction evidence="1">
        <text>ATP + protein L-histidine = ADP + protein N-phospho-L-histidine.</text>
        <dbReference type="EC" id="2.7.13.3"/>
    </reaction>
</comment>
<dbReference type="PRINTS" id="PR00344">
    <property type="entry name" value="BCTRLSENSOR"/>
</dbReference>
<feature type="domain" description="PAS" evidence="7">
    <location>
        <begin position="39"/>
        <end position="109"/>
    </location>
</feature>
<evidence type="ECO:0000313" key="8">
    <source>
        <dbReference type="EMBL" id="SMB85334.1"/>
    </source>
</evidence>
<proteinExistence type="predicted"/>
<dbReference type="PROSITE" id="PS50112">
    <property type="entry name" value="PAS"/>
    <property type="match status" value="1"/>
</dbReference>
<dbReference type="PANTHER" id="PTHR42878">
    <property type="entry name" value="TWO-COMPONENT HISTIDINE KINASE"/>
    <property type="match status" value="1"/>
</dbReference>
<dbReference type="GO" id="GO:0000156">
    <property type="term" value="F:phosphorelay response regulator activity"/>
    <property type="evidence" value="ECO:0007669"/>
    <property type="project" value="TreeGrafter"/>
</dbReference>
<dbReference type="GO" id="GO:0030295">
    <property type="term" value="F:protein kinase activator activity"/>
    <property type="evidence" value="ECO:0007669"/>
    <property type="project" value="TreeGrafter"/>
</dbReference>
<dbReference type="EMBL" id="FWWU01000008">
    <property type="protein sequence ID" value="SMB85334.1"/>
    <property type="molecule type" value="Genomic_DNA"/>
</dbReference>
<dbReference type="Pfam" id="PF00989">
    <property type="entry name" value="PAS"/>
    <property type="match status" value="1"/>
</dbReference>
<evidence type="ECO:0000313" key="9">
    <source>
        <dbReference type="Proteomes" id="UP000192582"/>
    </source>
</evidence>
<dbReference type="SMART" id="SM00387">
    <property type="entry name" value="HATPase_c"/>
    <property type="match status" value="1"/>
</dbReference>
<evidence type="ECO:0000259" key="7">
    <source>
        <dbReference type="PROSITE" id="PS50112"/>
    </source>
</evidence>
<dbReference type="InterPro" id="IPR035965">
    <property type="entry name" value="PAS-like_dom_sf"/>
</dbReference>
<dbReference type="AlphaFoldDB" id="A0A1W1UX94"/>
<accession>A0A1W1UX94</accession>
<dbReference type="SUPFAM" id="SSF55874">
    <property type="entry name" value="ATPase domain of HSP90 chaperone/DNA topoisomerase II/histidine kinase"/>
    <property type="match status" value="1"/>
</dbReference>
<evidence type="ECO:0000256" key="1">
    <source>
        <dbReference type="ARBA" id="ARBA00000085"/>
    </source>
</evidence>
<dbReference type="SUPFAM" id="SSF55785">
    <property type="entry name" value="PYP-like sensor domain (PAS domain)"/>
    <property type="match status" value="1"/>
</dbReference>
<evidence type="ECO:0000256" key="5">
    <source>
        <dbReference type="ARBA" id="ARBA00023136"/>
    </source>
</evidence>
<feature type="domain" description="Histidine kinase" evidence="6">
    <location>
        <begin position="192"/>
        <end position="403"/>
    </location>
</feature>
<reference evidence="8 9" key="1">
    <citation type="submission" date="2017-04" db="EMBL/GenBank/DDBJ databases">
        <authorList>
            <person name="Afonso C.L."/>
            <person name="Miller P.J."/>
            <person name="Scott M.A."/>
            <person name="Spackman E."/>
            <person name="Goraichik I."/>
            <person name="Dimitrov K.M."/>
            <person name="Suarez D.L."/>
            <person name="Swayne D.E."/>
        </authorList>
    </citation>
    <scope>NUCLEOTIDE SEQUENCE [LARGE SCALE GENOMIC DNA]</scope>
    <source>
        <strain evidence="8 9">KR-140</strain>
    </source>
</reference>
<dbReference type="OrthoDB" id="58669at2"/>
<dbReference type="InterPro" id="IPR003594">
    <property type="entry name" value="HATPase_dom"/>
</dbReference>
<dbReference type="InterPro" id="IPR050351">
    <property type="entry name" value="BphY/WalK/GraS-like"/>
</dbReference>
<dbReference type="InterPro" id="IPR036890">
    <property type="entry name" value="HATPase_C_sf"/>
</dbReference>
<protein>
    <recommendedName>
        <fullName evidence="2">histidine kinase</fullName>
        <ecNumber evidence="2">2.7.13.3</ecNumber>
    </recommendedName>
</protein>
<dbReference type="InterPro" id="IPR005467">
    <property type="entry name" value="His_kinase_dom"/>
</dbReference>
<name>A0A1W1UX94_9DEIO</name>
<dbReference type="PROSITE" id="PS50109">
    <property type="entry name" value="HIS_KIN"/>
    <property type="match status" value="1"/>
</dbReference>
<keyword evidence="5" id="KW-0472">Membrane</keyword>
<dbReference type="GO" id="GO:0016020">
    <property type="term" value="C:membrane"/>
    <property type="evidence" value="ECO:0007669"/>
    <property type="project" value="UniProtKB-SubCell"/>
</dbReference>
<dbReference type="Proteomes" id="UP000192582">
    <property type="component" value="Unassembled WGS sequence"/>
</dbReference>
<organism evidence="8 9">
    <name type="scientific">Deinococcus hopiensis KR-140</name>
    <dbReference type="NCBI Taxonomy" id="695939"/>
    <lineage>
        <taxon>Bacteria</taxon>
        <taxon>Thermotogati</taxon>
        <taxon>Deinococcota</taxon>
        <taxon>Deinococci</taxon>
        <taxon>Deinococcales</taxon>
        <taxon>Deinococcaceae</taxon>
        <taxon>Deinococcus</taxon>
    </lineage>
</organism>
<dbReference type="Gene3D" id="3.30.450.20">
    <property type="entry name" value="PAS domain"/>
    <property type="match status" value="1"/>
</dbReference>
<evidence type="ECO:0000256" key="3">
    <source>
        <dbReference type="ARBA" id="ARBA00022679"/>
    </source>
</evidence>